<name>A0A8X8VWR7_SALSN</name>
<dbReference type="InterPro" id="IPR014014">
    <property type="entry name" value="RNA_helicase_DEAD_Q_motif"/>
</dbReference>
<gene>
    <name evidence="11" type="ORF">SASPL_156391</name>
</gene>
<reference evidence="11" key="1">
    <citation type="submission" date="2018-01" db="EMBL/GenBank/DDBJ databases">
        <authorList>
            <person name="Mao J.F."/>
        </authorList>
    </citation>
    <scope>NUCLEOTIDE SEQUENCE</scope>
    <source>
        <strain evidence="11">Huo1</strain>
        <tissue evidence="11">Leaf</tissue>
    </source>
</reference>
<accession>A0A8X8VWR7</accession>
<dbReference type="PROSITE" id="PS51195">
    <property type="entry name" value="Q_MOTIF"/>
    <property type="match status" value="1"/>
</dbReference>
<feature type="compositionally biased region" description="Acidic residues" evidence="7">
    <location>
        <begin position="273"/>
        <end position="287"/>
    </location>
</feature>
<dbReference type="GO" id="GO:0016787">
    <property type="term" value="F:hydrolase activity"/>
    <property type="evidence" value="ECO:0007669"/>
    <property type="project" value="UniProtKB-KW"/>
</dbReference>
<feature type="short sequence motif" description="Q motif" evidence="6">
    <location>
        <begin position="73"/>
        <end position="101"/>
    </location>
</feature>
<keyword evidence="5" id="KW-0694">RNA-binding</keyword>
<dbReference type="PANTHER" id="PTHR47958">
    <property type="entry name" value="ATP-DEPENDENT RNA HELICASE DBP3"/>
    <property type="match status" value="1"/>
</dbReference>
<keyword evidence="8" id="KW-0812">Transmembrane</keyword>
<dbReference type="GO" id="GO:0003724">
    <property type="term" value="F:RNA helicase activity"/>
    <property type="evidence" value="ECO:0007669"/>
    <property type="project" value="InterPro"/>
</dbReference>
<keyword evidence="8" id="KW-0472">Membrane</keyword>
<evidence type="ECO:0000256" key="3">
    <source>
        <dbReference type="ARBA" id="ARBA00022806"/>
    </source>
</evidence>
<proteinExistence type="predicted"/>
<keyword evidence="8" id="KW-1133">Transmembrane helix</keyword>
<evidence type="ECO:0000256" key="8">
    <source>
        <dbReference type="SAM" id="Phobius"/>
    </source>
</evidence>
<evidence type="ECO:0000256" key="5">
    <source>
        <dbReference type="ARBA" id="ARBA00022884"/>
    </source>
</evidence>
<evidence type="ECO:0000256" key="1">
    <source>
        <dbReference type="ARBA" id="ARBA00022741"/>
    </source>
</evidence>
<dbReference type="AlphaFoldDB" id="A0A8X8VWR7"/>
<feature type="transmembrane region" description="Helical" evidence="8">
    <location>
        <begin position="113"/>
        <end position="136"/>
    </location>
</feature>
<feature type="region of interest" description="Disordered" evidence="7">
    <location>
        <begin position="265"/>
        <end position="305"/>
    </location>
</feature>
<feature type="domain" description="DEAD-box RNA helicase Q" evidence="10">
    <location>
        <begin position="73"/>
        <end position="101"/>
    </location>
</feature>
<evidence type="ECO:0000313" key="11">
    <source>
        <dbReference type="EMBL" id="KAG6383839.1"/>
    </source>
</evidence>
<dbReference type="SUPFAM" id="SSF52540">
    <property type="entry name" value="P-loop containing nucleoside triphosphate hydrolases"/>
    <property type="match status" value="1"/>
</dbReference>
<dbReference type="InterPro" id="IPR027417">
    <property type="entry name" value="P-loop_NTPase"/>
</dbReference>
<feature type="compositionally biased region" description="Basic and acidic residues" evidence="7">
    <location>
        <begin position="388"/>
        <end position="410"/>
    </location>
</feature>
<feature type="region of interest" description="Disordered" evidence="7">
    <location>
        <begin position="388"/>
        <end position="440"/>
    </location>
</feature>
<evidence type="ECO:0008006" key="13">
    <source>
        <dbReference type="Google" id="ProtNLM"/>
    </source>
</evidence>
<protein>
    <recommendedName>
        <fullName evidence="13">ATP-dependent RNA helicase DDX41</fullName>
    </recommendedName>
</protein>
<dbReference type="SMART" id="SM00487">
    <property type="entry name" value="DEXDc"/>
    <property type="match status" value="1"/>
</dbReference>
<keyword evidence="4" id="KW-0067">ATP-binding</keyword>
<evidence type="ECO:0000259" key="10">
    <source>
        <dbReference type="PROSITE" id="PS51195"/>
    </source>
</evidence>
<comment type="caution">
    <text evidence="11">The sequence shown here is derived from an EMBL/GenBank/DDBJ whole genome shotgun (WGS) entry which is preliminary data.</text>
</comment>
<organism evidence="11">
    <name type="scientific">Salvia splendens</name>
    <name type="common">Scarlet sage</name>
    <dbReference type="NCBI Taxonomy" id="180675"/>
    <lineage>
        <taxon>Eukaryota</taxon>
        <taxon>Viridiplantae</taxon>
        <taxon>Streptophyta</taxon>
        <taxon>Embryophyta</taxon>
        <taxon>Tracheophyta</taxon>
        <taxon>Spermatophyta</taxon>
        <taxon>Magnoliopsida</taxon>
        <taxon>eudicotyledons</taxon>
        <taxon>Gunneridae</taxon>
        <taxon>Pentapetalae</taxon>
        <taxon>asterids</taxon>
        <taxon>lamiids</taxon>
        <taxon>Lamiales</taxon>
        <taxon>Lamiaceae</taxon>
        <taxon>Nepetoideae</taxon>
        <taxon>Mentheae</taxon>
        <taxon>Salviinae</taxon>
        <taxon>Salvia</taxon>
        <taxon>Salvia subgen. Calosphace</taxon>
        <taxon>core Calosphace</taxon>
    </lineage>
</organism>
<evidence type="ECO:0000259" key="9">
    <source>
        <dbReference type="PROSITE" id="PS51192"/>
    </source>
</evidence>
<dbReference type="GO" id="GO:0003723">
    <property type="term" value="F:RNA binding"/>
    <property type="evidence" value="ECO:0007669"/>
    <property type="project" value="UniProtKB-KW"/>
</dbReference>
<dbReference type="Proteomes" id="UP000298416">
    <property type="component" value="Unassembled WGS sequence"/>
</dbReference>
<dbReference type="InterPro" id="IPR011545">
    <property type="entry name" value="DEAD/DEAH_box_helicase_dom"/>
</dbReference>
<keyword evidence="12" id="KW-1185">Reference proteome</keyword>
<dbReference type="InterPro" id="IPR014001">
    <property type="entry name" value="Helicase_ATP-bd"/>
</dbReference>
<keyword evidence="3" id="KW-0347">Helicase</keyword>
<dbReference type="Pfam" id="PF00270">
    <property type="entry name" value="DEAD"/>
    <property type="match status" value="1"/>
</dbReference>
<dbReference type="PROSITE" id="PS51192">
    <property type="entry name" value="HELICASE_ATP_BIND_1"/>
    <property type="match status" value="1"/>
</dbReference>
<keyword evidence="2" id="KW-0378">Hydrolase</keyword>
<feature type="domain" description="Helicase ATP-binding" evidence="9">
    <location>
        <begin position="104"/>
        <end position="285"/>
    </location>
</feature>
<evidence type="ECO:0000256" key="6">
    <source>
        <dbReference type="PROSITE-ProRule" id="PRU00552"/>
    </source>
</evidence>
<dbReference type="GO" id="GO:0005524">
    <property type="term" value="F:ATP binding"/>
    <property type="evidence" value="ECO:0007669"/>
    <property type="project" value="UniProtKB-KW"/>
</dbReference>
<evidence type="ECO:0000313" key="12">
    <source>
        <dbReference type="Proteomes" id="UP000298416"/>
    </source>
</evidence>
<dbReference type="EMBL" id="PNBA02000374">
    <property type="protein sequence ID" value="KAG6383839.1"/>
    <property type="molecule type" value="Genomic_DNA"/>
</dbReference>
<reference evidence="11" key="2">
    <citation type="submission" date="2020-08" db="EMBL/GenBank/DDBJ databases">
        <title>Plant Genome Project.</title>
        <authorList>
            <person name="Zhang R.-G."/>
        </authorList>
    </citation>
    <scope>NUCLEOTIDE SEQUENCE</scope>
    <source>
        <strain evidence="11">Huo1</strain>
        <tissue evidence="11">Leaf</tissue>
    </source>
</reference>
<dbReference type="Gene3D" id="3.40.50.300">
    <property type="entry name" value="P-loop containing nucleotide triphosphate hydrolases"/>
    <property type="match status" value="1"/>
</dbReference>
<evidence type="ECO:0000256" key="7">
    <source>
        <dbReference type="SAM" id="MobiDB-lite"/>
    </source>
</evidence>
<keyword evidence="1" id="KW-0547">Nucleotide-binding</keyword>
<sequence length="440" mass="49595">MILQEKEMIEHLSDKKTLMSVRELAKGITYSDPLPTGWKPPLPIRRMSNKACDAIRRQWLIIIDGDDVPPPIKNFKDMRFPQPILKSLKAKGIVQPTPIQVHGLPVILSGRDMIGIAFTGSGKTLVFVLPLVMIALQEKMMMPINPGEGPFGLVVCPSRELARQTFEVVELFLESLKEAGYPELRPLLCIGGIDMKLQLDIVKKGVHIVVATPGRLKDMLAKKKMNHVESDSDDELKGLPYEEYHRLKHQKLRKSLKNCIWNCTPSPPRGPDENSDADADPEEDFGGEDEKHSRGRVGNLSPGRKAGDLHRYLRVEANPHQNADEQACNWSWKEGETEEARSALLEKGKGEISATAKRFNLRIKEIIAEDEGGANRTLRTHCHEMMLKEQPREKSKPIREDEAFLKERTMGDNSVATHRWGTHNGHEASAVEESETRLKE</sequence>
<evidence type="ECO:0000256" key="4">
    <source>
        <dbReference type="ARBA" id="ARBA00022840"/>
    </source>
</evidence>
<evidence type="ECO:0000256" key="2">
    <source>
        <dbReference type="ARBA" id="ARBA00022801"/>
    </source>
</evidence>